<evidence type="ECO:0000256" key="6">
    <source>
        <dbReference type="ARBA" id="ARBA00023136"/>
    </source>
</evidence>
<dbReference type="InterPro" id="IPR012910">
    <property type="entry name" value="Plug_dom"/>
</dbReference>
<name>A0ABN1DM94_9GAMM</name>
<dbReference type="InterPro" id="IPR000531">
    <property type="entry name" value="Beta-barrel_TonB"/>
</dbReference>
<evidence type="ECO:0000256" key="1">
    <source>
        <dbReference type="ARBA" id="ARBA00004571"/>
    </source>
</evidence>
<comment type="caution">
    <text evidence="13">The sequence shown here is derived from an EMBL/GenBank/DDBJ whole genome shotgun (WGS) entry which is preliminary data.</text>
</comment>
<dbReference type="Pfam" id="PF07715">
    <property type="entry name" value="Plug"/>
    <property type="match status" value="1"/>
</dbReference>
<dbReference type="InterPro" id="IPR037066">
    <property type="entry name" value="Plug_dom_sf"/>
</dbReference>
<evidence type="ECO:0000256" key="7">
    <source>
        <dbReference type="ARBA" id="ARBA00023237"/>
    </source>
</evidence>
<proteinExistence type="inferred from homology"/>
<dbReference type="SUPFAM" id="SSF56935">
    <property type="entry name" value="Porins"/>
    <property type="match status" value="1"/>
</dbReference>
<keyword evidence="10" id="KW-0732">Signal</keyword>
<keyword evidence="6 8" id="KW-0472">Membrane</keyword>
<comment type="subcellular location">
    <subcellularLocation>
        <location evidence="1 8">Cell outer membrane</location>
        <topology evidence="1 8">Multi-pass membrane protein</topology>
    </subcellularLocation>
</comment>
<dbReference type="PANTHER" id="PTHR30069:SF42">
    <property type="entry name" value="FERRIC AEROBACTIN RECEPTOR"/>
    <property type="match status" value="1"/>
</dbReference>
<keyword evidence="3 8" id="KW-1134">Transmembrane beta strand</keyword>
<keyword evidence="5 9" id="KW-0798">TonB box</keyword>
<keyword evidence="7 8" id="KW-0998">Cell outer membrane</keyword>
<comment type="similarity">
    <text evidence="8 9">Belongs to the TonB-dependent receptor family.</text>
</comment>
<keyword evidence="2 8" id="KW-0813">Transport</keyword>
<keyword evidence="13" id="KW-0675">Receptor</keyword>
<feature type="domain" description="TonB-dependent receptor plug" evidence="12">
    <location>
        <begin position="50"/>
        <end position="154"/>
    </location>
</feature>
<evidence type="ECO:0000256" key="3">
    <source>
        <dbReference type="ARBA" id="ARBA00022452"/>
    </source>
</evidence>
<dbReference type="InterPro" id="IPR036942">
    <property type="entry name" value="Beta-barrel_TonB_sf"/>
</dbReference>
<feature type="domain" description="TonB-dependent receptor-like beta-barrel" evidence="11">
    <location>
        <begin position="260"/>
        <end position="666"/>
    </location>
</feature>
<evidence type="ECO:0000313" key="13">
    <source>
        <dbReference type="EMBL" id="GAA0547065.1"/>
    </source>
</evidence>
<dbReference type="CDD" id="cd01347">
    <property type="entry name" value="ligand_gated_channel"/>
    <property type="match status" value="1"/>
</dbReference>
<dbReference type="Gene3D" id="2.170.130.10">
    <property type="entry name" value="TonB-dependent receptor, plug domain"/>
    <property type="match status" value="1"/>
</dbReference>
<evidence type="ECO:0000256" key="2">
    <source>
        <dbReference type="ARBA" id="ARBA00022448"/>
    </source>
</evidence>
<dbReference type="PROSITE" id="PS52016">
    <property type="entry name" value="TONB_DEPENDENT_REC_3"/>
    <property type="match status" value="1"/>
</dbReference>
<protein>
    <submittedName>
        <fullName evidence="13">TonB-dependent receptor</fullName>
    </submittedName>
</protein>
<evidence type="ECO:0000259" key="11">
    <source>
        <dbReference type="Pfam" id="PF00593"/>
    </source>
</evidence>
<feature type="signal peptide" evidence="10">
    <location>
        <begin position="1"/>
        <end position="31"/>
    </location>
</feature>
<evidence type="ECO:0000256" key="9">
    <source>
        <dbReference type="RuleBase" id="RU003357"/>
    </source>
</evidence>
<keyword evidence="14" id="KW-1185">Reference proteome</keyword>
<evidence type="ECO:0000256" key="8">
    <source>
        <dbReference type="PROSITE-ProRule" id="PRU01360"/>
    </source>
</evidence>
<evidence type="ECO:0000259" key="12">
    <source>
        <dbReference type="Pfam" id="PF07715"/>
    </source>
</evidence>
<evidence type="ECO:0000256" key="5">
    <source>
        <dbReference type="ARBA" id="ARBA00023077"/>
    </source>
</evidence>
<dbReference type="Pfam" id="PF00593">
    <property type="entry name" value="TonB_dep_Rec_b-barrel"/>
    <property type="match status" value="1"/>
</dbReference>
<dbReference type="Proteomes" id="UP001501169">
    <property type="component" value="Unassembled WGS sequence"/>
</dbReference>
<evidence type="ECO:0000256" key="4">
    <source>
        <dbReference type="ARBA" id="ARBA00022692"/>
    </source>
</evidence>
<gene>
    <name evidence="13" type="ORF">GCM10009098_13310</name>
</gene>
<dbReference type="EMBL" id="BAAAEO010000002">
    <property type="protein sequence ID" value="GAA0547065.1"/>
    <property type="molecule type" value="Genomic_DNA"/>
</dbReference>
<dbReference type="Gene3D" id="2.40.170.20">
    <property type="entry name" value="TonB-dependent receptor, beta-barrel domain"/>
    <property type="match status" value="1"/>
</dbReference>
<sequence length="701" mass="76911">MRTIYIYAIWYSMKPLSALPVALLVSSSFVAAQQDIEHITVSTSRSNAPVSTVPATITVISQEQIASQLAFTQDISAILGNLLPGFSPSRQKLTSAGETLRGREPLYMIDGVPQSNPLRNGSRDGKTIDPAMIERIEVIRGANAIQGMGASGGIINIITKSAGDNRHQISAGFTTPTTGGSDSQSYKASYLHSYQQQGFAVVAGVSASDTGMYRDGNGDLIGVDGTQGDTMDSRSIDVFVKARQQLSEHESLQLMVNHYKLRGNGDYIQVAGDVTTGIPAKSERGETEGMAPQNKVTTATLDYSNTAVFGGSLSWQLFLQDFAALYGGGRFAAFQDPALGANFYDQSQNKSTKYGSRLTWFKPNLALTGLDLSTGADWLQDETYQELALSGRNWVPEAEFTNLAPFAQLRYSALQNFTFSLGGRYEYGKLKVDDFTTLAAYDSTFVAGGEPDFNELLTNAGVVWQFHPNVRLYGSYSEGFSMPDVGRVLRDISTPGLSVDSFLTLQPVLSDNLELGIEFSFDNWQLRASAYRSDSDLGMRLQADADGIYSVRREKTEIDGIEAEGQYYFNTDSQIGFSYARTNGQFDNDDDGKVETDLGGVNIAPERLNLYWQQLWLPQLSSRLQANILFSHTLNTGEQFDGYTTLDFSSSYDTAYGRWTLGIENLADKQYFTYYAQSTPAAARYFAGIGRTLNLSWSHAF</sequence>
<organism evidence="13 14">
    <name type="scientific">Rheinheimera aquimaris</name>
    <dbReference type="NCBI Taxonomy" id="412437"/>
    <lineage>
        <taxon>Bacteria</taxon>
        <taxon>Pseudomonadati</taxon>
        <taxon>Pseudomonadota</taxon>
        <taxon>Gammaproteobacteria</taxon>
        <taxon>Chromatiales</taxon>
        <taxon>Chromatiaceae</taxon>
        <taxon>Rheinheimera</taxon>
    </lineage>
</organism>
<keyword evidence="4 8" id="KW-0812">Transmembrane</keyword>
<accession>A0ABN1DM94</accession>
<evidence type="ECO:0000256" key="10">
    <source>
        <dbReference type="SAM" id="SignalP"/>
    </source>
</evidence>
<feature type="chain" id="PRO_5046568931" evidence="10">
    <location>
        <begin position="32"/>
        <end position="701"/>
    </location>
</feature>
<dbReference type="PANTHER" id="PTHR30069">
    <property type="entry name" value="TONB-DEPENDENT OUTER MEMBRANE RECEPTOR"/>
    <property type="match status" value="1"/>
</dbReference>
<dbReference type="InterPro" id="IPR039426">
    <property type="entry name" value="TonB-dep_rcpt-like"/>
</dbReference>
<evidence type="ECO:0000313" key="14">
    <source>
        <dbReference type="Proteomes" id="UP001501169"/>
    </source>
</evidence>
<reference evidence="13 14" key="1">
    <citation type="journal article" date="2019" name="Int. J. Syst. Evol. Microbiol.">
        <title>The Global Catalogue of Microorganisms (GCM) 10K type strain sequencing project: providing services to taxonomists for standard genome sequencing and annotation.</title>
        <authorList>
            <consortium name="The Broad Institute Genomics Platform"/>
            <consortium name="The Broad Institute Genome Sequencing Center for Infectious Disease"/>
            <person name="Wu L."/>
            <person name="Ma J."/>
        </authorList>
    </citation>
    <scope>NUCLEOTIDE SEQUENCE [LARGE SCALE GENOMIC DNA]</scope>
    <source>
        <strain evidence="13 14">JCM 14331</strain>
    </source>
</reference>